<proteinExistence type="predicted"/>
<evidence type="ECO:0000313" key="8">
    <source>
        <dbReference type="Proteomes" id="UP001342314"/>
    </source>
</evidence>
<gene>
    <name evidence="7" type="ORF">Rhopal_002868-T1</name>
</gene>
<keyword evidence="4 5" id="KW-0472">Membrane</keyword>
<evidence type="ECO:0000256" key="3">
    <source>
        <dbReference type="ARBA" id="ARBA00022989"/>
    </source>
</evidence>
<keyword evidence="2 5" id="KW-0812">Transmembrane</keyword>
<feature type="transmembrane region" description="Helical" evidence="5">
    <location>
        <begin position="12"/>
        <end position="30"/>
    </location>
</feature>
<evidence type="ECO:0000256" key="4">
    <source>
        <dbReference type="ARBA" id="ARBA00023136"/>
    </source>
</evidence>
<feature type="transmembrane region" description="Helical" evidence="5">
    <location>
        <begin position="123"/>
        <end position="144"/>
    </location>
</feature>
<feature type="domain" description="MARVEL" evidence="6">
    <location>
        <begin position="22"/>
        <end position="136"/>
    </location>
</feature>
<dbReference type="EMBL" id="BQKY01000005">
    <property type="protein sequence ID" value="GJN89879.1"/>
    <property type="molecule type" value="Genomic_DNA"/>
</dbReference>
<evidence type="ECO:0000256" key="1">
    <source>
        <dbReference type="ARBA" id="ARBA00004141"/>
    </source>
</evidence>
<keyword evidence="8" id="KW-1185">Reference proteome</keyword>
<dbReference type="AlphaFoldDB" id="A0AAV5GIZ2"/>
<protein>
    <recommendedName>
        <fullName evidence="6">MARVEL domain-containing protein</fullName>
    </recommendedName>
</protein>
<dbReference type="InterPro" id="IPR008253">
    <property type="entry name" value="Marvel"/>
</dbReference>
<comment type="subcellular location">
    <subcellularLocation>
        <location evidence="1">Membrane</location>
        <topology evidence="1">Multi-pass membrane protein</topology>
    </subcellularLocation>
</comment>
<dbReference type="Pfam" id="PF01284">
    <property type="entry name" value="MARVEL"/>
    <property type="match status" value="1"/>
</dbReference>
<dbReference type="GO" id="GO:0016020">
    <property type="term" value="C:membrane"/>
    <property type="evidence" value="ECO:0007669"/>
    <property type="project" value="UniProtKB-SubCell"/>
</dbReference>
<evidence type="ECO:0000256" key="2">
    <source>
        <dbReference type="ARBA" id="ARBA00022692"/>
    </source>
</evidence>
<accession>A0AAV5GIZ2</accession>
<evidence type="ECO:0000256" key="5">
    <source>
        <dbReference type="SAM" id="Phobius"/>
    </source>
</evidence>
<evidence type="ECO:0000259" key="6">
    <source>
        <dbReference type="Pfam" id="PF01284"/>
    </source>
</evidence>
<organism evidence="7 8">
    <name type="scientific">Rhodotorula paludigena</name>
    <dbReference type="NCBI Taxonomy" id="86838"/>
    <lineage>
        <taxon>Eukaryota</taxon>
        <taxon>Fungi</taxon>
        <taxon>Dikarya</taxon>
        <taxon>Basidiomycota</taxon>
        <taxon>Pucciniomycotina</taxon>
        <taxon>Microbotryomycetes</taxon>
        <taxon>Sporidiobolales</taxon>
        <taxon>Sporidiobolaceae</taxon>
        <taxon>Rhodotorula</taxon>
    </lineage>
</organism>
<dbReference type="Proteomes" id="UP001342314">
    <property type="component" value="Unassembled WGS sequence"/>
</dbReference>
<feature type="transmembrane region" description="Helical" evidence="5">
    <location>
        <begin position="46"/>
        <end position="68"/>
    </location>
</feature>
<feature type="transmembrane region" description="Helical" evidence="5">
    <location>
        <begin position="80"/>
        <end position="103"/>
    </location>
</feature>
<name>A0AAV5GIZ2_9BASI</name>
<sequence>MPSNLDAHIQKRGHITTFSILAVSSLITWFNDGGYPSGAIRDRTRFLLFTGLWTFVFTFVYIFGFLKASTSFLFSIASHAVWLFVTWVFWLAGAAAITASLDGGLSCGDWPFANCNQLNALEAFAWISWIIITIMLAFVLFAGARSARSGSGFGGPMVDV</sequence>
<reference evidence="7 8" key="1">
    <citation type="submission" date="2021-12" db="EMBL/GenBank/DDBJ databases">
        <title>High titer production of polyol ester of fatty acids by Rhodotorula paludigena BS15 towards product separation-free biomass refinery.</title>
        <authorList>
            <person name="Mano J."/>
            <person name="Ono H."/>
            <person name="Tanaka T."/>
            <person name="Naito K."/>
            <person name="Sushida H."/>
            <person name="Ike M."/>
            <person name="Tokuyasu K."/>
            <person name="Kitaoka M."/>
        </authorList>
    </citation>
    <scope>NUCLEOTIDE SEQUENCE [LARGE SCALE GENOMIC DNA]</scope>
    <source>
        <strain evidence="7 8">BS15</strain>
    </source>
</reference>
<comment type="caution">
    <text evidence="7">The sequence shown here is derived from an EMBL/GenBank/DDBJ whole genome shotgun (WGS) entry which is preliminary data.</text>
</comment>
<evidence type="ECO:0000313" key="7">
    <source>
        <dbReference type="EMBL" id="GJN89879.1"/>
    </source>
</evidence>
<keyword evidence="3 5" id="KW-1133">Transmembrane helix</keyword>